<name>A0AAD8CD26_ACIOX</name>
<accession>A0AAD8CD26</accession>
<comment type="caution">
    <text evidence="2">The sequence shown here is derived from an EMBL/GenBank/DDBJ whole genome shotgun (WGS) entry which is preliminary data.</text>
</comment>
<dbReference type="EMBL" id="JAGXEW010001450">
    <property type="protein sequence ID" value="KAK1127632.1"/>
    <property type="molecule type" value="Genomic_DNA"/>
</dbReference>
<protein>
    <submittedName>
        <fullName evidence="2">Small integral membrane protein 1</fullName>
    </submittedName>
</protein>
<organism evidence="2 3">
    <name type="scientific">Acipenser oxyrinchus oxyrinchus</name>
    <dbReference type="NCBI Taxonomy" id="40147"/>
    <lineage>
        <taxon>Eukaryota</taxon>
        <taxon>Metazoa</taxon>
        <taxon>Chordata</taxon>
        <taxon>Craniata</taxon>
        <taxon>Vertebrata</taxon>
        <taxon>Euteleostomi</taxon>
        <taxon>Actinopterygii</taxon>
        <taxon>Chondrostei</taxon>
        <taxon>Acipenseriformes</taxon>
        <taxon>Acipenseridae</taxon>
        <taxon>Acipenser</taxon>
    </lineage>
</organism>
<evidence type="ECO:0000313" key="3">
    <source>
        <dbReference type="Proteomes" id="UP001230051"/>
    </source>
</evidence>
<evidence type="ECO:0000256" key="1">
    <source>
        <dbReference type="SAM" id="Phobius"/>
    </source>
</evidence>
<keyword evidence="1" id="KW-0472">Membrane</keyword>
<reference evidence="2" key="1">
    <citation type="submission" date="2022-02" db="EMBL/GenBank/DDBJ databases">
        <title>Atlantic sturgeon de novo genome assembly.</title>
        <authorList>
            <person name="Stock M."/>
            <person name="Klopp C."/>
            <person name="Guiguen Y."/>
            <person name="Cabau C."/>
            <person name="Parinello H."/>
            <person name="Santidrian Yebra-Pimentel E."/>
            <person name="Kuhl H."/>
            <person name="Dirks R.P."/>
            <person name="Guessner J."/>
            <person name="Wuertz S."/>
            <person name="Du K."/>
            <person name="Schartl M."/>
        </authorList>
    </citation>
    <scope>NUCLEOTIDE SEQUENCE</scope>
    <source>
        <strain evidence="2">STURGEONOMICS-FGT-2020</strain>
        <tissue evidence="2">Whole blood</tissue>
    </source>
</reference>
<dbReference type="AlphaFoldDB" id="A0AAD8CD26"/>
<dbReference type="PANTHER" id="PTHR38503:SF1">
    <property type="entry name" value="SMALL INTEGRAL MEMBRANE PROTEIN 1"/>
    <property type="match status" value="1"/>
</dbReference>
<keyword evidence="1" id="KW-1133">Transmembrane helix</keyword>
<proteinExistence type="predicted"/>
<evidence type="ECO:0000313" key="2">
    <source>
        <dbReference type="EMBL" id="KAK1127632.1"/>
    </source>
</evidence>
<keyword evidence="1" id="KW-0812">Transmembrane</keyword>
<sequence length="72" mass="7957">MEPQESDVKYSRWNESCQDEVNINVSSTSTLEGISKQLCTGTLGIAMKLIGALVILSLVFIIGYVTGYYIHK</sequence>
<dbReference type="Proteomes" id="UP001230051">
    <property type="component" value="Unassembled WGS sequence"/>
</dbReference>
<dbReference type="Pfam" id="PF15875">
    <property type="entry name" value="DUF4731"/>
    <property type="match status" value="1"/>
</dbReference>
<dbReference type="PANTHER" id="PTHR38503">
    <property type="entry name" value="SMALL INTEGRAL MEMBRANE PROTEIN 1"/>
    <property type="match status" value="1"/>
</dbReference>
<keyword evidence="3" id="KW-1185">Reference proteome</keyword>
<feature type="transmembrane region" description="Helical" evidence="1">
    <location>
        <begin position="45"/>
        <end position="70"/>
    </location>
</feature>
<dbReference type="InterPro" id="IPR031744">
    <property type="entry name" value="SMIM1"/>
</dbReference>
<gene>
    <name evidence="2" type="primary">SMIM1</name>
    <name evidence="2" type="ORF">AOXY_G38581</name>
</gene>